<accession>A0A378AN17</accession>
<gene>
    <name evidence="1" type="ORF">NCTC10313_05797</name>
</gene>
<name>A0A378AN17_KLEPO</name>
<sequence length="49" mass="5568">MTTVRMTIPDDFILGAAASAWQTEGWSGKKPGQDSWLDLWYKKRSPRLA</sequence>
<dbReference type="EMBL" id="UGLW01000003">
    <property type="protein sequence ID" value="STV11698.1"/>
    <property type="molecule type" value="Genomic_DNA"/>
</dbReference>
<dbReference type="Proteomes" id="UP000254487">
    <property type="component" value="Unassembled WGS sequence"/>
</dbReference>
<organism evidence="1 2">
    <name type="scientific">Klebsiella pneumoniae subsp. ozaenae</name>
    <dbReference type="NCBI Taxonomy" id="574"/>
    <lineage>
        <taxon>Bacteria</taxon>
        <taxon>Pseudomonadati</taxon>
        <taxon>Pseudomonadota</taxon>
        <taxon>Gammaproteobacteria</taxon>
        <taxon>Enterobacterales</taxon>
        <taxon>Enterobacteriaceae</taxon>
        <taxon>Klebsiella/Raoultella group</taxon>
        <taxon>Klebsiella</taxon>
        <taxon>Klebsiella pneumoniae complex</taxon>
    </lineage>
</organism>
<dbReference type="SUPFAM" id="SSF51445">
    <property type="entry name" value="(Trans)glycosidases"/>
    <property type="match status" value="1"/>
</dbReference>
<proteinExistence type="predicted"/>
<evidence type="ECO:0000313" key="1">
    <source>
        <dbReference type="EMBL" id="STV11698.1"/>
    </source>
</evidence>
<dbReference type="AlphaFoldDB" id="A0A378AN17"/>
<protein>
    <submittedName>
        <fullName evidence="1">Beta-glucosidase</fullName>
    </submittedName>
</protein>
<reference evidence="1 2" key="1">
    <citation type="submission" date="2018-06" db="EMBL/GenBank/DDBJ databases">
        <authorList>
            <consortium name="Pathogen Informatics"/>
            <person name="Doyle S."/>
        </authorList>
    </citation>
    <scope>NUCLEOTIDE SEQUENCE [LARGE SCALE GENOMIC DNA]</scope>
    <source>
        <strain evidence="1 2">NCTC10313</strain>
    </source>
</reference>
<dbReference type="InterPro" id="IPR017853">
    <property type="entry name" value="GH"/>
</dbReference>
<evidence type="ECO:0000313" key="2">
    <source>
        <dbReference type="Proteomes" id="UP000254487"/>
    </source>
</evidence>